<dbReference type="KEGG" id="vg:77946811"/>
<reference evidence="1 2" key="1">
    <citation type="submission" date="2020-03" db="EMBL/GenBank/DDBJ databases">
        <title>The Isolation and Genome Sequence of a Novel Cyanophage S-H34 from the Huanghai Sea, China.</title>
        <authorList>
            <person name="Jiang T."/>
        </authorList>
    </citation>
    <scope>NUCLEOTIDE SEQUENCE [LARGE SCALE GENOMIC DNA]</scope>
</reference>
<dbReference type="EMBL" id="MT162467">
    <property type="protein sequence ID" value="QIN96934.1"/>
    <property type="molecule type" value="Genomic_DNA"/>
</dbReference>
<sequence length="85" mass="8954">MTLDFPNSPTIGDEYTGANGVTYQWDGVVWSVMTNDSSDAFITNANTVASNYVLPAGRNAVSAGPLEISDGVTVDIPDGQSWVIV</sequence>
<dbReference type="GeneID" id="77946811"/>
<dbReference type="RefSeq" id="YP_010670601.1">
    <property type="nucleotide sequence ID" value="NC_070965.1"/>
</dbReference>
<evidence type="ECO:0000313" key="2">
    <source>
        <dbReference type="Proteomes" id="UP000501900"/>
    </source>
</evidence>
<proteinExistence type="predicted"/>
<name>A0A6G8R6C4_9CAUD</name>
<accession>A0A6G8R6C4</accession>
<keyword evidence="2" id="KW-1185">Reference proteome</keyword>
<evidence type="ECO:0000313" key="1">
    <source>
        <dbReference type="EMBL" id="QIN96934.1"/>
    </source>
</evidence>
<protein>
    <submittedName>
        <fullName evidence="1">Uncharacterized protein</fullName>
    </submittedName>
</protein>
<organism evidence="1 2">
    <name type="scientific">Synechococcus phage S-H34</name>
    <dbReference type="NCBI Taxonomy" id="2718942"/>
    <lineage>
        <taxon>Viruses</taxon>
        <taxon>Duplodnaviria</taxon>
        <taxon>Heunggongvirae</taxon>
        <taxon>Uroviricota</taxon>
        <taxon>Caudoviricetes</taxon>
        <taxon>Pantevenvirales</taxon>
        <taxon>Kyanoviridae</taxon>
        <taxon>Makaravirus</taxon>
        <taxon>Makaravirus thirtyfour</taxon>
    </lineage>
</organism>
<dbReference type="Proteomes" id="UP000501900">
    <property type="component" value="Genome"/>
</dbReference>